<evidence type="ECO:0000256" key="2">
    <source>
        <dbReference type="ARBA" id="ARBA00022475"/>
    </source>
</evidence>
<feature type="transmembrane region" description="Helical" evidence="6">
    <location>
        <begin position="404"/>
        <end position="421"/>
    </location>
</feature>
<evidence type="ECO:0000313" key="9">
    <source>
        <dbReference type="EMBL" id="AIU69206.1"/>
    </source>
</evidence>
<feature type="transmembrane region" description="Helical" evidence="6">
    <location>
        <begin position="326"/>
        <end position="349"/>
    </location>
</feature>
<dbReference type="InterPro" id="IPR001750">
    <property type="entry name" value="ND/Mrp_TM"/>
</dbReference>
<evidence type="ECO:0000259" key="7">
    <source>
        <dbReference type="Pfam" id="PF00361"/>
    </source>
</evidence>
<dbReference type="GeneID" id="25152202"/>
<feature type="transmembrane region" description="Helical" evidence="6">
    <location>
        <begin position="120"/>
        <end position="137"/>
    </location>
</feature>
<feature type="transmembrane region" description="Helical" evidence="6">
    <location>
        <begin position="361"/>
        <end position="383"/>
    </location>
</feature>
<feature type="transmembrane region" description="Helical" evidence="6">
    <location>
        <begin position="34"/>
        <end position="55"/>
    </location>
</feature>
<gene>
    <name evidence="9" type="ORF">TEU_01985</name>
</gene>
<evidence type="ECO:0000256" key="5">
    <source>
        <dbReference type="ARBA" id="ARBA00023136"/>
    </source>
</evidence>
<dbReference type="HOGENOM" id="CLU_007100_9_5_2"/>
<dbReference type="STRING" id="1505907.TEU_01985"/>
<evidence type="ECO:0000259" key="8">
    <source>
        <dbReference type="Pfam" id="PF00662"/>
    </source>
</evidence>
<dbReference type="EMBL" id="CP008887">
    <property type="protein sequence ID" value="AIU69206.1"/>
    <property type="molecule type" value="Genomic_DNA"/>
</dbReference>
<dbReference type="AlphaFoldDB" id="A0A097QRU6"/>
<feature type="domain" description="NADH-Ubiquinone oxidoreductase (complex I) chain 5 N-terminal" evidence="8">
    <location>
        <begin position="76"/>
        <end position="121"/>
    </location>
</feature>
<dbReference type="RefSeq" id="WP_050002187.1">
    <property type="nucleotide sequence ID" value="NZ_CP008887.1"/>
</dbReference>
<comment type="subcellular location">
    <subcellularLocation>
        <location evidence="1">Cell membrane</location>
        <topology evidence="1">Multi-pass membrane protein</topology>
    </subcellularLocation>
</comment>
<reference evidence="9 10" key="1">
    <citation type="journal article" date="2015" name="Int. J. Syst. Evol. Microbiol.">
        <title>Thermococcus eurythermalis sp. nov., a conditional piezophilic hyperthermophilic archaeon with a wide temperature range isolated from an oil-immersed chimney in the Guaymas Basin.</title>
        <authorList>
            <person name="Zhao W."/>
            <person name="Zeng X."/>
            <person name="Xiao X."/>
        </authorList>
    </citation>
    <scope>NUCLEOTIDE SEQUENCE [LARGE SCALE GENOMIC DNA]</scope>
    <source>
        <strain evidence="9 10">A501</strain>
    </source>
</reference>
<proteinExistence type="predicted"/>
<keyword evidence="10" id="KW-1185">Reference proteome</keyword>
<feature type="transmembrane region" description="Helical" evidence="6">
    <location>
        <begin position="297"/>
        <end position="319"/>
    </location>
</feature>
<feature type="transmembrane region" description="Helical" evidence="6">
    <location>
        <begin position="214"/>
        <end position="233"/>
    </location>
</feature>
<keyword evidence="4 6" id="KW-1133">Transmembrane helix</keyword>
<dbReference type="Pfam" id="PF00361">
    <property type="entry name" value="Proton_antipo_M"/>
    <property type="match status" value="1"/>
</dbReference>
<feature type="transmembrane region" description="Helical" evidence="6">
    <location>
        <begin position="482"/>
        <end position="502"/>
    </location>
</feature>
<dbReference type="NCBIfam" id="NF006240">
    <property type="entry name" value="PRK08376.1"/>
    <property type="match status" value="1"/>
</dbReference>
<evidence type="ECO:0000256" key="3">
    <source>
        <dbReference type="ARBA" id="ARBA00022692"/>
    </source>
</evidence>
<dbReference type="PRINTS" id="PR01434">
    <property type="entry name" value="NADHDHGNASE5"/>
</dbReference>
<dbReference type="PANTHER" id="PTHR42703">
    <property type="entry name" value="NADH DEHYDROGENASE"/>
    <property type="match status" value="1"/>
</dbReference>
<feature type="transmembrane region" description="Helical" evidence="6">
    <location>
        <begin position="87"/>
        <end position="108"/>
    </location>
</feature>
<keyword evidence="5 6" id="KW-0472">Membrane</keyword>
<dbReference type="Proteomes" id="UP000029980">
    <property type="component" value="Chromosome"/>
</dbReference>
<evidence type="ECO:0000313" key="10">
    <source>
        <dbReference type="Proteomes" id="UP000029980"/>
    </source>
</evidence>
<dbReference type="OrthoDB" id="371891at2157"/>
<evidence type="ECO:0000256" key="6">
    <source>
        <dbReference type="SAM" id="Phobius"/>
    </source>
</evidence>
<organism evidence="9 10">
    <name type="scientific">Thermococcus eurythermalis</name>
    <dbReference type="NCBI Taxonomy" id="1505907"/>
    <lineage>
        <taxon>Archaea</taxon>
        <taxon>Methanobacteriati</taxon>
        <taxon>Methanobacteriota</taxon>
        <taxon>Thermococci</taxon>
        <taxon>Thermococcales</taxon>
        <taxon>Thermococcaceae</taxon>
        <taxon>Thermococcus</taxon>
    </lineage>
</organism>
<dbReference type="PANTHER" id="PTHR42703:SF1">
    <property type="entry name" value="NA(+)_H(+) ANTIPORTER SUBUNIT D1"/>
    <property type="match status" value="1"/>
</dbReference>
<feature type="transmembrane region" description="Helical" evidence="6">
    <location>
        <begin position="254"/>
        <end position="277"/>
    </location>
</feature>
<dbReference type="KEGG" id="teu:TEU_01985"/>
<dbReference type="Pfam" id="PF00662">
    <property type="entry name" value="Proton_antipo_N"/>
    <property type="match status" value="1"/>
</dbReference>
<sequence length="532" mass="57229">MNGEAILPYLIIIPLFGAFSMPIVSLAGKKAREAWAVLISALTLVVASAVFYHVWDTKEIIVYTLGAKTPFGQGVDFPIRIVWEVDLLGAIMALTVAFVSLMAILYSIGYMKHDTGLDKYYTLILVLELGMLGIAITGDLFNFYVFLEIMSIASYALVAFRNDTWEGIEAGIKYMFVGSIAGSFILLGIALLYGQYGTLTMGYIALKILENPTVTAKVALALFIAGLLFKSGASPVHMWLADAHPAAPSSISAMLSGLVIKVGGIYALARILFSIYTPMGHVVVLKSYLQPYINMTAVGWLIIIFACLTLIIGNAMAVIQTDMKRLLAYSSVGQIGYILLGLGIGLAAYGTHAGEVALAGAIYHTVNHALMKALLFLVAGAVIHEVGTRNLNELSGLAKTMPKTTFAFLIGAAAIVGLPPLNGFASKWLIYESSAIYNPVLGAIAIIGTAFCTAAYVRVLYTFFGRPSERVANAKDPETSMMLPMILLVLAIIVMGLFPWQISDKVMIPAARMLEQFRLEYINALMGLLGGA</sequence>
<evidence type="ECO:0000256" key="4">
    <source>
        <dbReference type="ARBA" id="ARBA00022989"/>
    </source>
</evidence>
<dbReference type="InterPro" id="IPR001516">
    <property type="entry name" value="Proton_antipo_N"/>
</dbReference>
<dbReference type="GO" id="GO:0005886">
    <property type="term" value="C:plasma membrane"/>
    <property type="evidence" value="ECO:0007669"/>
    <property type="project" value="UniProtKB-SubCell"/>
</dbReference>
<evidence type="ECO:0000256" key="1">
    <source>
        <dbReference type="ARBA" id="ARBA00004651"/>
    </source>
</evidence>
<feature type="transmembrane region" description="Helical" evidence="6">
    <location>
        <begin position="6"/>
        <end position="27"/>
    </location>
</feature>
<name>A0A097QRU6_9EURY</name>
<feature type="domain" description="NADH:quinone oxidoreductase/Mrp antiporter transmembrane" evidence="7">
    <location>
        <begin position="138"/>
        <end position="450"/>
    </location>
</feature>
<protein>
    <submittedName>
        <fullName evidence="9">Monovalent cation/H+ antiporter subunit D</fullName>
    </submittedName>
</protein>
<accession>A0A097QRU6</accession>
<keyword evidence="3 6" id="KW-0812">Transmembrane</keyword>
<keyword evidence="2" id="KW-1003">Cell membrane</keyword>
<feature type="transmembrane region" description="Helical" evidence="6">
    <location>
        <begin position="441"/>
        <end position="461"/>
    </location>
</feature>
<dbReference type="InterPro" id="IPR050586">
    <property type="entry name" value="CPA3_Na-H_Antiporter_D"/>
</dbReference>